<dbReference type="Proteomes" id="UP001314903">
    <property type="component" value="Unassembled WGS sequence"/>
</dbReference>
<proteinExistence type="predicted"/>
<feature type="transmembrane region" description="Helical" evidence="2">
    <location>
        <begin position="22"/>
        <end position="44"/>
    </location>
</feature>
<evidence type="ECO:0000256" key="1">
    <source>
        <dbReference type="SAM" id="Coils"/>
    </source>
</evidence>
<keyword evidence="2" id="KW-0472">Membrane</keyword>
<keyword evidence="2" id="KW-0812">Transmembrane</keyword>
<keyword evidence="1" id="KW-0175">Coiled coil</keyword>
<dbReference type="RefSeq" id="WP_209660403.1">
    <property type="nucleotide sequence ID" value="NZ_JAGGLI010000010.1"/>
</dbReference>
<keyword evidence="2" id="KW-1133">Transmembrane helix</keyword>
<name>A0ABS4KHZ0_9FIRM</name>
<feature type="coiled-coil region" evidence="1">
    <location>
        <begin position="65"/>
        <end position="92"/>
    </location>
</feature>
<evidence type="ECO:0000313" key="4">
    <source>
        <dbReference type="Proteomes" id="UP001314903"/>
    </source>
</evidence>
<dbReference type="Pfam" id="PF05137">
    <property type="entry name" value="PilN"/>
    <property type="match status" value="1"/>
</dbReference>
<comment type="caution">
    <text evidence="3">The sequence shown here is derived from an EMBL/GenBank/DDBJ whole genome shotgun (WGS) entry which is preliminary data.</text>
</comment>
<evidence type="ECO:0000256" key="2">
    <source>
        <dbReference type="SAM" id="Phobius"/>
    </source>
</evidence>
<keyword evidence="4" id="KW-1185">Reference proteome</keyword>
<evidence type="ECO:0000313" key="3">
    <source>
        <dbReference type="EMBL" id="MBP2027368.1"/>
    </source>
</evidence>
<dbReference type="InterPro" id="IPR007813">
    <property type="entry name" value="PilN"/>
</dbReference>
<reference evidence="3 4" key="1">
    <citation type="submission" date="2021-03" db="EMBL/GenBank/DDBJ databases">
        <title>Genomic Encyclopedia of Type Strains, Phase IV (KMG-IV): sequencing the most valuable type-strain genomes for metagenomic binning, comparative biology and taxonomic classification.</title>
        <authorList>
            <person name="Goeker M."/>
        </authorList>
    </citation>
    <scope>NUCLEOTIDE SEQUENCE [LARGE SCALE GENOMIC DNA]</scope>
    <source>
        <strain evidence="3 4">DSM 27512</strain>
    </source>
</reference>
<gene>
    <name evidence="3" type="ORF">J2Z35_001162</name>
</gene>
<organism evidence="3 4">
    <name type="scientific">Acetoanaerobium pronyense</name>
    <dbReference type="NCBI Taxonomy" id="1482736"/>
    <lineage>
        <taxon>Bacteria</taxon>
        <taxon>Bacillati</taxon>
        <taxon>Bacillota</taxon>
        <taxon>Clostridia</taxon>
        <taxon>Peptostreptococcales</taxon>
        <taxon>Filifactoraceae</taxon>
        <taxon>Acetoanaerobium</taxon>
    </lineage>
</organism>
<accession>A0ABS4KHZ0</accession>
<dbReference type="EMBL" id="JAGGLI010000010">
    <property type="protein sequence ID" value="MBP2027368.1"/>
    <property type="molecule type" value="Genomic_DNA"/>
</dbReference>
<sequence>MRDFNFFEPYIKEPEKAKQTHLLPVALLALVLSISALLTTFNFIEARAIKKDIASVDRVITDPNYKARVDKVRDKQDELNEIKEEREFLELIDSFMMQNDYVNESFVKFLASELPENLFLSSLSISGSDIRLEGSSFSKMGIAQLEYNLRDTGDFENIFVPEISKVEDFYRFSMNLRAKDVTNYED</sequence>
<protein>
    <submittedName>
        <fullName evidence="3">Type IV pilus assembly protein PilN</fullName>
    </submittedName>
</protein>